<gene>
    <name evidence="1" type="ORF">GN330_00385</name>
</gene>
<protein>
    <recommendedName>
        <fullName evidence="3">Flagellar assembly protein FliH</fullName>
    </recommendedName>
</protein>
<dbReference type="Proteomes" id="UP000463224">
    <property type="component" value="Unassembled WGS sequence"/>
</dbReference>
<dbReference type="AlphaFoldDB" id="A0A844QC56"/>
<evidence type="ECO:0000313" key="1">
    <source>
        <dbReference type="EMBL" id="MVA95708.1"/>
    </source>
</evidence>
<sequence>MANLSLADILVDFGKRDEPAPFETPMPDFDMPLGIEPMPPEPDLPDVDALIAEAVEKAVAEATARLDADHAAALEAERERHVAEVETLQAGLGEDLGAKIRESFDATEKRLLDLTAEVVTRVLGPVLAEDLQRRSVSRLAEIIRTSVRDAETTKIRVHGPMSLYQALEDALGEQARLLEFTESNGLDLSVVLDGSVYETRLSEWSVSAAEVLA</sequence>
<reference evidence="1 2" key="1">
    <citation type="submission" date="2019-12" db="EMBL/GenBank/DDBJ databases">
        <title>Nitratireductor arenosus sp. nov., Isolated from sea sand, Jeju island, South Korea.</title>
        <authorList>
            <person name="Kim W."/>
        </authorList>
    </citation>
    <scope>NUCLEOTIDE SEQUENCE [LARGE SCALE GENOMIC DNA]</scope>
    <source>
        <strain evidence="1 2">CAU 1489</strain>
    </source>
</reference>
<dbReference type="EMBL" id="WPHG01000001">
    <property type="protein sequence ID" value="MVA95708.1"/>
    <property type="molecule type" value="Genomic_DNA"/>
</dbReference>
<keyword evidence="2" id="KW-1185">Reference proteome</keyword>
<dbReference type="RefSeq" id="WP_156710601.1">
    <property type="nucleotide sequence ID" value="NZ_WPHG01000001.1"/>
</dbReference>
<accession>A0A844QC56</accession>
<evidence type="ECO:0008006" key="3">
    <source>
        <dbReference type="Google" id="ProtNLM"/>
    </source>
</evidence>
<name>A0A844QC56_9HYPH</name>
<evidence type="ECO:0000313" key="2">
    <source>
        <dbReference type="Proteomes" id="UP000463224"/>
    </source>
</evidence>
<proteinExistence type="predicted"/>
<organism evidence="1 2">
    <name type="scientific">Nitratireductor arenosus</name>
    <dbReference type="NCBI Taxonomy" id="2682096"/>
    <lineage>
        <taxon>Bacteria</taxon>
        <taxon>Pseudomonadati</taxon>
        <taxon>Pseudomonadota</taxon>
        <taxon>Alphaproteobacteria</taxon>
        <taxon>Hyphomicrobiales</taxon>
        <taxon>Phyllobacteriaceae</taxon>
        <taxon>Nitratireductor</taxon>
    </lineage>
</organism>
<comment type="caution">
    <text evidence="1">The sequence shown here is derived from an EMBL/GenBank/DDBJ whole genome shotgun (WGS) entry which is preliminary data.</text>
</comment>